<reference evidence="2" key="1">
    <citation type="journal article" date="2013" name="Nature">
        <title>Pan genome of the phytoplankton Emiliania underpins its global distribution.</title>
        <authorList>
            <person name="Read B.A."/>
            <person name="Kegel J."/>
            <person name="Klute M.J."/>
            <person name="Kuo A."/>
            <person name="Lefebvre S.C."/>
            <person name="Maumus F."/>
            <person name="Mayer C."/>
            <person name="Miller J."/>
            <person name="Monier A."/>
            <person name="Salamov A."/>
            <person name="Young J."/>
            <person name="Aguilar M."/>
            <person name="Claverie J.M."/>
            <person name="Frickenhaus S."/>
            <person name="Gonzalez K."/>
            <person name="Herman E.K."/>
            <person name="Lin Y.C."/>
            <person name="Napier J."/>
            <person name="Ogata H."/>
            <person name="Sarno A.F."/>
            <person name="Shmutz J."/>
            <person name="Schroeder D."/>
            <person name="de Vargas C."/>
            <person name="Verret F."/>
            <person name="von Dassow P."/>
            <person name="Valentin K."/>
            <person name="Van de Peer Y."/>
            <person name="Wheeler G."/>
            <person name="Dacks J.B."/>
            <person name="Delwiche C.F."/>
            <person name="Dyhrman S.T."/>
            <person name="Glockner G."/>
            <person name="John U."/>
            <person name="Richards T."/>
            <person name="Worden A.Z."/>
            <person name="Zhang X."/>
            <person name="Grigoriev I.V."/>
            <person name="Allen A.E."/>
            <person name="Bidle K."/>
            <person name="Borodovsky M."/>
            <person name="Bowler C."/>
            <person name="Brownlee C."/>
            <person name="Cock J.M."/>
            <person name="Elias M."/>
            <person name="Gladyshev V.N."/>
            <person name="Groth M."/>
            <person name="Guda C."/>
            <person name="Hadaegh A."/>
            <person name="Iglesias-Rodriguez M.D."/>
            <person name="Jenkins J."/>
            <person name="Jones B.M."/>
            <person name="Lawson T."/>
            <person name="Leese F."/>
            <person name="Lindquist E."/>
            <person name="Lobanov A."/>
            <person name="Lomsadze A."/>
            <person name="Malik S.B."/>
            <person name="Marsh M.E."/>
            <person name="Mackinder L."/>
            <person name="Mock T."/>
            <person name="Mueller-Roeber B."/>
            <person name="Pagarete A."/>
            <person name="Parker M."/>
            <person name="Probert I."/>
            <person name="Quesneville H."/>
            <person name="Raines C."/>
            <person name="Rensing S.A."/>
            <person name="Riano-Pachon D.M."/>
            <person name="Richier S."/>
            <person name="Rokitta S."/>
            <person name="Shiraiwa Y."/>
            <person name="Soanes D.M."/>
            <person name="van der Giezen M."/>
            <person name="Wahlund T.M."/>
            <person name="Williams B."/>
            <person name="Wilson W."/>
            <person name="Wolfe G."/>
            <person name="Wurch L.L."/>
        </authorList>
    </citation>
    <scope>NUCLEOTIDE SEQUENCE</scope>
</reference>
<dbReference type="Proteomes" id="UP000013827">
    <property type="component" value="Unassembled WGS sequence"/>
</dbReference>
<reference evidence="1" key="2">
    <citation type="submission" date="2024-10" db="UniProtKB">
        <authorList>
            <consortium name="EnsemblProtists"/>
        </authorList>
    </citation>
    <scope>IDENTIFICATION</scope>
</reference>
<dbReference type="eggNOG" id="ENOG502S7FF">
    <property type="taxonomic scope" value="Eukaryota"/>
</dbReference>
<dbReference type="SUPFAM" id="SSF51197">
    <property type="entry name" value="Clavaminate synthase-like"/>
    <property type="match status" value="1"/>
</dbReference>
<sequence length="100" mass="11076">MDTPHLFACREHLPPHSLSVFVPLCDLRPANGPTEFHLASHIKANLVRPPSRAAACCPAGSCVLYDPRVMHRGGANESEGERALVYLTLSRVWYRDTLNP</sequence>
<dbReference type="PaxDb" id="2903-EOD08965"/>
<evidence type="ECO:0008006" key="3">
    <source>
        <dbReference type="Google" id="ProtNLM"/>
    </source>
</evidence>
<evidence type="ECO:0000313" key="1">
    <source>
        <dbReference type="EnsemblProtists" id="EOD08965"/>
    </source>
</evidence>
<dbReference type="OMA" id="FHLASHI"/>
<dbReference type="GeneID" id="17255261"/>
<dbReference type="HOGENOM" id="CLU_2311479_0_0_1"/>
<dbReference type="InterPro" id="IPR008775">
    <property type="entry name" value="Phytyl_CoA_dOase-like"/>
</dbReference>
<dbReference type="InterPro" id="IPR051961">
    <property type="entry name" value="Fungal_Metabolite_Diox"/>
</dbReference>
<name>A0A0D3ICI0_EMIH1</name>
<keyword evidence="2" id="KW-1185">Reference proteome</keyword>
<dbReference type="RefSeq" id="XP_005761394.1">
    <property type="nucleotide sequence ID" value="XM_005761337.1"/>
</dbReference>
<dbReference type="PANTHER" id="PTHR37563:SF2">
    <property type="entry name" value="PHYTANOYL-COA DIOXYGENASE FAMILY PROTEIN (AFU_ORTHOLOGUE AFUA_2G03330)"/>
    <property type="match status" value="1"/>
</dbReference>
<dbReference type="EnsemblProtists" id="EOD08965">
    <property type="protein sequence ID" value="EOD08965"/>
    <property type="gene ID" value="EMIHUDRAFT_358600"/>
</dbReference>
<dbReference type="Pfam" id="PF05721">
    <property type="entry name" value="PhyH"/>
    <property type="match status" value="1"/>
</dbReference>
<protein>
    <recommendedName>
        <fullName evidence="3">Phytanoyl-CoA dioxygenase</fullName>
    </recommendedName>
</protein>
<dbReference type="PANTHER" id="PTHR37563">
    <property type="entry name" value="PHYTANOYL-COA DIOXYGENASE FAMILY PROTEIN (AFU_ORTHOLOGUE AFUA_2G03330)"/>
    <property type="match status" value="1"/>
</dbReference>
<evidence type="ECO:0000313" key="2">
    <source>
        <dbReference type="Proteomes" id="UP000013827"/>
    </source>
</evidence>
<dbReference type="AlphaFoldDB" id="A0A0D3ICI0"/>
<dbReference type="KEGG" id="ehx:EMIHUDRAFT_358600"/>
<accession>A0A0D3ICI0</accession>
<dbReference type="Gene3D" id="2.60.120.620">
    <property type="entry name" value="q2cbj1_9rhob like domain"/>
    <property type="match status" value="1"/>
</dbReference>
<proteinExistence type="predicted"/>
<organism evidence="1 2">
    <name type="scientific">Emiliania huxleyi (strain CCMP1516)</name>
    <dbReference type="NCBI Taxonomy" id="280463"/>
    <lineage>
        <taxon>Eukaryota</taxon>
        <taxon>Haptista</taxon>
        <taxon>Haptophyta</taxon>
        <taxon>Prymnesiophyceae</taxon>
        <taxon>Isochrysidales</taxon>
        <taxon>Noelaerhabdaceae</taxon>
        <taxon>Emiliania</taxon>
    </lineage>
</organism>